<dbReference type="InterPro" id="IPR029787">
    <property type="entry name" value="Nucleotide_cyclase"/>
</dbReference>
<dbReference type="Pfam" id="PF00990">
    <property type="entry name" value="GGDEF"/>
    <property type="match status" value="1"/>
</dbReference>
<dbReference type="CDD" id="cd01949">
    <property type="entry name" value="GGDEF"/>
    <property type="match status" value="1"/>
</dbReference>
<dbReference type="Gene3D" id="3.30.450.40">
    <property type="match status" value="1"/>
</dbReference>
<accession>A0A3A3ZMG4</accession>
<evidence type="ECO:0000256" key="2">
    <source>
        <dbReference type="ARBA" id="ARBA00022989"/>
    </source>
</evidence>
<comment type="caution">
    <text evidence="6">The sequence shown here is derived from an EMBL/GenBank/DDBJ whole genome shotgun (WGS) entry which is preliminary data.</text>
</comment>
<dbReference type="GO" id="GO:0052621">
    <property type="term" value="F:diguanylate cyclase activity"/>
    <property type="evidence" value="ECO:0007669"/>
    <property type="project" value="TreeGrafter"/>
</dbReference>
<dbReference type="RefSeq" id="WP_119948771.1">
    <property type="nucleotide sequence ID" value="NZ_QZEZ01000001.1"/>
</dbReference>
<dbReference type="Pfam" id="PF13185">
    <property type="entry name" value="GAF_2"/>
    <property type="match status" value="1"/>
</dbReference>
<dbReference type="GO" id="GO:1902201">
    <property type="term" value="P:negative regulation of bacterial-type flagellum-dependent cell motility"/>
    <property type="evidence" value="ECO:0007669"/>
    <property type="project" value="TreeGrafter"/>
</dbReference>
<dbReference type="GO" id="GO:0043709">
    <property type="term" value="P:cell adhesion involved in single-species biofilm formation"/>
    <property type="evidence" value="ECO:0007669"/>
    <property type="project" value="TreeGrafter"/>
</dbReference>
<keyword evidence="3" id="KW-0472">Membrane</keyword>
<dbReference type="OrthoDB" id="23692at2"/>
<evidence type="ECO:0000256" key="3">
    <source>
        <dbReference type="SAM" id="Phobius"/>
    </source>
</evidence>
<keyword evidence="1 3" id="KW-0812">Transmembrane</keyword>
<dbReference type="PANTHER" id="PTHR45138">
    <property type="entry name" value="REGULATORY COMPONENTS OF SENSORY TRANSDUCTION SYSTEM"/>
    <property type="match status" value="1"/>
</dbReference>
<dbReference type="Proteomes" id="UP000265614">
    <property type="component" value="Unassembled WGS sequence"/>
</dbReference>
<dbReference type="PANTHER" id="PTHR45138:SF9">
    <property type="entry name" value="DIGUANYLATE CYCLASE DGCM-RELATED"/>
    <property type="match status" value="1"/>
</dbReference>
<protein>
    <submittedName>
        <fullName evidence="6">Sensor domain-containing diguanylate cyclase</fullName>
    </submittedName>
</protein>
<dbReference type="Gene3D" id="6.10.340.10">
    <property type="match status" value="1"/>
</dbReference>
<dbReference type="AlphaFoldDB" id="A0A3A3ZMG4"/>
<evidence type="ECO:0000313" key="7">
    <source>
        <dbReference type="Proteomes" id="UP000265614"/>
    </source>
</evidence>
<dbReference type="FunFam" id="3.30.70.270:FF:000001">
    <property type="entry name" value="Diguanylate cyclase domain protein"/>
    <property type="match status" value="1"/>
</dbReference>
<dbReference type="SMART" id="SM00304">
    <property type="entry name" value="HAMP"/>
    <property type="match status" value="1"/>
</dbReference>
<keyword evidence="2 3" id="KW-1133">Transmembrane helix</keyword>
<dbReference type="PROSITE" id="PS50887">
    <property type="entry name" value="GGDEF"/>
    <property type="match status" value="1"/>
</dbReference>
<dbReference type="Gene3D" id="3.30.70.270">
    <property type="match status" value="1"/>
</dbReference>
<dbReference type="EMBL" id="QZEZ01000001">
    <property type="protein sequence ID" value="RJK97845.1"/>
    <property type="molecule type" value="Genomic_DNA"/>
</dbReference>
<feature type="domain" description="GGDEF" evidence="5">
    <location>
        <begin position="503"/>
        <end position="638"/>
    </location>
</feature>
<dbReference type="PROSITE" id="PS50885">
    <property type="entry name" value="HAMP"/>
    <property type="match status" value="1"/>
</dbReference>
<dbReference type="InterPro" id="IPR003018">
    <property type="entry name" value="GAF"/>
</dbReference>
<dbReference type="SMART" id="SM00267">
    <property type="entry name" value="GGDEF"/>
    <property type="match status" value="1"/>
</dbReference>
<dbReference type="SUPFAM" id="SSF55073">
    <property type="entry name" value="Nucleotide cyclase"/>
    <property type="match status" value="1"/>
</dbReference>
<dbReference type="InterPro" id="IPR043128">
    <property type="entry name" value="Rev_trsase/Diguanyl_cyclase"/>
</dbReference>
<feature type="transmembrane region" description="Helical" evidence="3">
    <location>
        <begin position="239"/>
        <end position="262"/>
    </location>
</feature>
<sequence>MSLRNRLWLVVGALVLLPLLVGGGAAVSVVQRDVQRADQEVLDARTDAVAVALARACAEAGVAARSVGAEAAVGSPEAAVQALVESRYVDYSAVLQRGRVVAASDVPPYPGRELLSCAAGDVPPAGAGGPVIAERVEVRGDDRIDTAVAAIRPDLTDLARIGDEDVAGALLLLTPEGGLAGAHGGGDVAAALAGAAAAVEGSGAFEVDGWEAFVQRADDPVGSARSPYTVVVATEHGSLLGLGLVVAGTTVVLVLLVLFLGWNLARQLSRPLAELTEAAERVAAGDLDQTLPVRRRDETGRLALAFNRMTRELRRTVADLSRSRDDLRESLSRLGGALGSTHDLEGLLTVVLDTAVSISGAQAGAAWVDEGHGALQLVTTKGRQRDVPDRFVGGDGAELLIRATETGRIERDERQVVVPLLRMGRVVGLLGLGSDGGAPRMDDAAETALQTLAAQAGIAVDNVLVHREAQRLSITDPLTGLWNFRYLSMNLAREIERASRFDRPLAVLMMDLDHFKSVNDTYGHARGDAVLRELAARLSEQIREVDTLARYGGEEFVLVLPETTLEGAGRLAERICAAVRREPFGGEDGEVPLPVTVSVGVAGFPDHGASAATLMRAADEALYVAKHEGRDRWMLAGVREDAHAGD</sequence>
<keyword evidence="7" id="KW-1185">Reference proteome</keyword>
<proteinExistence type="predicted"/>
<gene>
    <name evidence="6" type="ORF">D5H78_02395</name>
</gene>
<dbReference type="SUPFAM" id="SSF158472">
    <property type="entry name" value="HAMP domain-like"/>
    <property type="match status" value="1"/>
</dbReference>
<feature type="domain" description="HAMP" evidence="4">
    <location>
        <begin position="266"/>
        <end position="318"/>
    </location>
</feature>
<dbReference type="SUPFAM" id="SSF55781">
    <property type="entry name" value="GAF domain-like"/>
    <property type="match status" value="1"/>
</dbReference>
<dbReference type="InterPro" id="IPR000160">
    <property type="entry name" value="GGDEF_dom"/>
</dbReference>
<evidence type="ECO:0000259" key="4">
    <source>
        <dbReference type="PROSITE" id="PS50885"/>
    </source>
</evidence>
<evidence type="ECO:0000313" key="6">
    <source>
        <dbReference type="EMBL" id="RJK97845.1"/>
    </source>
</evidence>
<dbReference type="InterPro" id="IPR029016">
    <property type="entry name" value="GAF-like_dom_sf"/>
</dbReference>
<dbReference type="NCBIfam" id="TIGR00254">
    <property type="entry name" value="GGDEF"/>
    <property type="match status" value="1"/>
</dbReference>
<dbReference type="Pfam" id="PF00672">
    <property type="entry name" value="HAMP"/>
    <property type="match status" value="1"/>
</dbReference>
<dbReference type="GO" id="GO:0007165">
    <property type="term" value="P:signal transduction"/>
    <property type="evidence" value="ECO:0007669"/>
    <property type="project" value="InterPro"/>
</dbReference>
<evidence type="ECO:0000259" key="5">
    <source>
        <dbReference type="PROSITE" id="PS50887"/>
    </source>
</evidence>
<evidence type="ECO:0000256" key="1">
    <source>
        <dbReference type="ARBA" id="ARBA00022692"/>
    </source>
</evidence>
<name>A0A3A3ZMG4_9ACTN</name>
<reference evidence="6 7" key="1">
    <citation type="submission" date="2018-09" db="EMBL/GenBank/DDBJ databases">
        <title>YIM 75000 draft genome.</title>
        <authorList>
            <person name="Tang S."/>
            <person name="Feng Y."/>
        </authorList>
    </citation>
    <scope>NUCLEOTIDE SEQUENCE [LARGE SCALE GENOMIC DNA]</scope>
    <source>
        <strain evidence="6 7">YIM 75000</strain>
    </source>
</reference>
<dbReference type="GO" id="GO:0005886">
    <property type="term" value="C:plasma membrane"/>
    <property type="evidence" value="ECO:0007669"/>
    <property type="project" value="TreeGrafter"/>
</dbReference>
<dbReference type="InterPro" id="IPR050469">
    <property type="entry name" value="Diguanylate_Cyclase"/>
</dbReference>
<dbReference type="InterPro" id="IPR003660">
    <property type="entry name" value="HAMP_dom"/>
</dbReference>
<dbReference type="CDD" id="cd06225">
    <property type="entry name" value="HAMP"/>
    <property type="match status" value="1"/>
</dbReference>
<organism evidence="6 7">
    <name type="scientific">Vallicoccus soli</name>
    <dbReference type="NCBI Taxonomy" id="2339232"/>
    <lineage>
        <taxon>Bacteria</taxon>
        <taxon>Bacillati</taxon>
        <taxon>Actinomycetota</taxon>
        <taxon>Actinomycetes</taxon>
        <taxon>Motilibacterales</taxon>
        <taxon>Vallicoccaceae</taxon>
        <taxon>Vallicoccus</taxon>
    </lineage>
</organism>